<evidence type="ECO:0000256" key="2">
    <source>
        <dbReference type="SAM" id="Phobius"/>
    </source>
</evidence>
<dbReference type="Proteomes" id="UP000007519">
    <property type="component" value="Chromosome"/>
</dbReference>
<sequence length="251" mass="29194">MRPLTVLIPTFNEADNLRELLPLVSWADELLVVDSFSTDDTLALAQKAGARIIQREYGNSASQKNWAIPQAKNEWILLLDADERPSENLVAEIKAIMSQAEDPQGPIAYWMGRDNHFMGQAVRFSGWQNDAVIRFFKRDLCRYEEKEVHAEIITKGKVAWLKGRLLHYTFKSMRHFMAKMERYAHWSAGDYASKTPKVGFFHLYLKPAFRFFKHYIIQQGFRDGKVGFIVCKLLAWGVFMRYVILMEKRGH</sequence>
<evidence type="ECO:0000259" key="3">
    <source>
        <dbReference type="Pfam" id="PF00535"/>
    </source>
</evidence>
<dbReference type="GO" id="GO:0016740">
    <property type="term" value="F:transferase activity"/>
    <property type="evidence" value="ECO:0007669"/>
    <property type="project" value="UniProtKB-KW"/>
</dbReference>
<dbReference type="KEGG" id="sgn:SGRA_1124"/>
<dbReference type="EMBL" id="CP002831">
    <property type="protein sequence ID" value="AFC23859.1"/>
    <property type="molecule type" value="Genomic_DNA"/>
</dbReference>
<evidence type="ECO:0000313" key="5">
    <source>
        <dbReference type="Proteomes" id="UP000007519"/>
    </source>
</evidence>
<feature type="transmembrane region" description="Helical" evidence="2">
    <location>
        <begin position="226"/>
        <end position="244"/>
    </location>
</feature>
<dbReference type="PANTHER" id="PTHR43630:SF2">
    <property type="entry name" value="GLYCOSYLTRANSFERASE"/>
    <property type="match status" value="1"/>
</dbReference>
<comment type="similarity">
    <text evidence="1">Belongs to the glycosyltransferase 2 family. WaaE/KdtX subfamily.</text>
</comment>
<organism evidence="4 5">
    <name type="scientific">Saprospira grandis (strain Lewin)</name>
    <dbReference type="NCBI Taxonomy" id="984262"/>
    <lineage>
        <taxon>Bacteria</taxon>
        <taxon>Pseudomonadati</taxon>
        <taxon>Bacteroidota</taxon>
        <taxon>Saprospiria</taxon>
        <taxon>Saprospirales</taxon>
        <taxon>Saprospiraceae</taxon>
        <taxon>Saprospira</taxon>
    </lineage>
</organism>
<reference evidence="4 5" key="1">
    <citation type="journal article" date="2012" name="Stand. Genomic Sci.">
        <title>Complete genome sequencing and analysis of Saprospira grandis str. Lewin, a predatory marine bacterium.</title>
        <authorList>
            <person name="Saw J.H."/>
            <person name="Yuryev A."/>
            <person name="Kanbe M."/>
            <person name="Hou S."/>
            <person name="Young A.G."/>
            <person name="Aizawa S."/>
            <person name="Alam M."/>
        </authorList>
    </citation>
    <scope>NUCLEOTIDE SEQUENCE [LARGE SCALE GENOMIC DNA]</scope>
    <source>
        <strain evidence="4 5">Lewin</strain>
    </source>
</reference>
<dbReference type="CDD" id="cd02511">
    <property type="entry name" value="Beta4Glucosyltransferase"/>
    <property type="match status" value="1"/>
</dbReference>
<dbReference type="eggNOG" id="COG0463">
    <property type="taxonomic scope" value="Bacteria"/>
</dbReference>
<accession>H6L3X7</accession>
<name>H6L3X7_SAPGL</name>
<dbReference type="STRING" id="984262.SGRA_1124"/>
<protein>
    <submittedName>
        <fullName evidence="4">Glycosyl transferase family 2</fullName>
    </submittedName>
</protein>
<keyword evidence="2" id="KW-1133">Transmembrane helix</keyword>
<dbReference type="RefSeq" id="WP_015691507.1">
    <property type="nucleotide sequence ID" value="NC_016940.1"/>
</dbReference>
<dbReference type="AlphaFoldDB" id="H6L3X7"/>
<evidence type="ECO:0000313" key="4">
    <source>
        <dbReference type="EMBL" id="AFC23859.1"/>
    </source>
</evidence>
<gene>
    <name evidence="4" type="ordered locus">SGRA_1124</name>
</gene>
<keyword evidence="2" id="KW-0472">Membrane</keyword>
<dbReference type="SUPFAM" id="SSF53448">
    <property type="entry name" value="Nucleotide-diphospho-sugar transferases"/>
    <property type="match status" value="1"/>
</dbReference>
<keyword evidence="2" id="KW-0812">Transmembrane</keyword>
<dbReference type="InterPro" id="IPR029044">
    <property type="entry name" value="Nucleotide-diphossugar_trans"/>
</dbReference>
<proteinExistence type="inferred from homology"/>
<dbReference type="Pfam" id="PF00535">
    <property type="entry name" value="Glycos_transf_2"/>
    <property type="match status" value="1"/>
</dbReference>
<evidence type="ECO:0000256" key="1">
    <source>
        <dbReference type="ARBA" id="ARBA00038494"/>
    </source>
</evidence>
<feature type="domain" description="Glycosyltransferase 2-like" evidence="3">
    <location>
        <begin position="5"/>
        <end position="99"/>
    </location>
</feature>
<keyword evidence="5" id="KW-1185">Reference proteome</keyword>
<dbReference type="Gene3D" id="3.90.550.10">
    <property type="entry name" value="Spore Coat Polysaccharide Biosynthesis Protein SpsA, Chain A"/>
    <property type="match status" value="1"/>
</dbReference>
<keyword evidence="4" id="KW-0808">Transferase</keyword>
<dbReference type="InterPro" id="IPR001173">
    <property type="entry name" value="Glyco_trans_2-like"/>
</dbReference>
<dbReference type="OrthoDB" id="9815923at2"/>
<dbReference type="HOGENOM" id="CLU_065962_1_0_10"/>
<dbReference type="PANTHER" id="PTHR43630">
    <property type="entry name" value="POLY-BETA-1,6-N-ACETYL-D-GLUCOSAMINE SYNTHASE"/>
    <property type="match status" value="1"/>
</dbReference>